<keyword evidence="10" id="KW-1185">Reference proteome</keyword>
<accession>K1W269</accession>
<dbReference type="PANTHER" id="PTHR23501">
    <property type="entry name" value="MAJOR FACILITATOR SUPERFAMILY"/>
    <property type="match status" value="1"/>
</dbReference>
<dbReference type="Proteomes" id="UP000006757">
    <property type="component" value="Unassembled WGS sequence"/>
</dbReference>
<feature type="transmembrane region" description="Helical" evidence="7">
    <location>
        <begin position="344"/>
        <end position="364"/>
    </location>
</feature>
<evidence type="ECO:0000256" key="1">
    <source>
        <dbReference type="ARBA" id="ARBA00004127"/>
    </source>
</evidence>
<dbReference type="eggNOG" id="KOG0254">
    <property type="taxonomic scope" value="Eukaryota"/>
</dbReference>
<evidence type="ECO:0000256" key="7">
    <source>
        <dbReference type="SAM" id="Phobius"/>
    </source>
</evidence>
<dbReference type="InParanoid" id="K1W269"/>
<feature type="transmembrane region" description="Helical" evidence="7">
    <location>
        <begin position="23"/>
        <end position="49"/>
    </location>
</feature>
<protein>
    <submittedName>
        <fullName evidence="9">Multidrug resistance protein fnx1</fullName>
    </submittedName>
</protein>
<keyword evidence="5 7" id="KW-0472">Membrane</keyword>
<feature type="transmembrane region" description="Helical" evidence="7">
    <location>
        <begin position="241"/>
        <end position="265"/>
    </location>
</feature>
<name>K1W269_TRIAC</name>
<feature type="transmembrane region" description="Helical" evidence="7">
    <location>
        <begin position="175"/>
        <end position="201"/>
    </location>
</feature>
<dbReference type="GO" id="GO:0015174">
    <property type="term" value="F:basic amino acid transmembrane transporter activity"/>
    <property type="evidence" value="ECO:0007669"/>
    <property type="project" value="TreeGrafter"/>
</dbReference>
<feature type="transmembrane region" description="Helical" evidence="7">
    <location>
        <begin position="479"/>
        <end position="500"/>
    </location>
</feature>
<reference evidence="9 10" key="1">
    <citation type="journal article" date="2012" name="Eukaryot. Cell">
        <title>Genome sequence of the Trichosporon asahii environmental strain CBS 8904.</title>
        <authorList>
            <person name="Yang R.Y."/>
            <person name="Li H.T."/>
            <person name="Zhu H."/>
            <person name="Zhou G.P."/>
            <person name="Wang M."/>
            <person name="Wang L."/>
        </authorList>
    </citation>
    <scope>NUCLEOTIDE SEQUENCE [LARGE SCALE GENOMIC DNA]</scope>
    <source>
        <strain evidence="9 10">CBS 8904</strain>
    </source>
</reference>
<feature type="transmembrane region" description="Helical" evidence="7">
    <location>
        <begin position="277"/>
        <end position="297"/>
    </location>
</feature>
<dbReference type="InterPro" id="IPR011701">
    <property type="entry name" value="MFS"/>
</dbReference>
<dbReference type="GO" id="GO:0000329">
    <property type="term" value="C:fungal-type vacuole membrane"/>
    <property type="evidence" value="ECO:0007669"/>
    <property type="project" value="TreeGrafter"/>
</dbReference>
<dbReference type="SUPFAM" id="SSF103473">
    <property type="entry name" value="MFS general substrate transporter"/>
    <property type="match status" value="1"/>
</dbReference>
<evidence type="ECO:0000259" key="8">
    <source>
        <dbReference type="PROSITE" id="PS50850"/>
    </source>
</evidence>
<sequence>MPGAGEHTPLLVASEPTPTTRRLVVATSLLAGFLGALDLTIVATCIPTISSELHSFDRSSWIGTAYLWSNVTFTPLYGRLADILGRRRAFRQALLLFTVGTLGCGVAPSFALLCLGRFVAGMGGGGMSTVSSVVVAETFPPALRGFYQGLNMMVFGLGIGLGGPIGGWLTETFGWRAAFFVGADTSAQIPIALTLYVLVGYSVPGKARGQTRWGNIDFGGSLTLLLSIGCLLRSLGSGNSAVPFALASAGFFAVFILVELCFARVPVLPLTLLKRRVPLCIGIISGVIAIVNFNMLYHLPMVFEIVLGQSLSSAGSHLLPNSIAMAIFSPLAGLYVNRARRYKWAIVLSACGPLLSMILLTFLGPHSSNFVQWTAVIPMGTGFGALLTLTLVANLEAVSRDEIATATGFVFIWRCIGQVLGVGISDAVFQTSLGHELARRFKDGSLIERLRKASSVIRKLPMSQRLLAREAYGAALRNTFIFGSIGAAIVLVTSFFVSVVGGRGVNETGPADGQIPDEPLHEQEKPVSTEPRA</sequence>
<dbReference type="Pfam" id="PF07690">
    <property type="entry name" value="MFS_1"/>
    <property type="match status" value="1"/>
</dbReference>
<gene>
    <name evidence="9" type="ORF">A1Q2_02678</name>
</gene>
<dbReference type="PRINTS" id="PR01036">
    <property type="entry name" value="TCRTETB"/>
</dbReference>
<keyword evidence="2" id="KW-0813">Transport</keyword>
<feature type="domain" description="Major facilitator superfamily (MFS) profile" evidence="8">
    <location>
        <begin position="24"/>
        <end position="501"/>
    </location>
</feature>
<feature type="transmembrane region" description="Helical" evidence="7">
    <location>
        <begin position="93"/>
        <end position="112"/>
    </location>
</feature>
<feature type="transmembrane region" description="Helical" evidence="7">
    <location>
        <begin position="317"/>
        <end position="337"/>
    </location>
</feature>
<dbReference type="PANTHER" id="PTHR23501:SF191">
    <property type="entry name" value="VACUOLAR BASIC AMINO ACID TRANSPORTER 4"/>
    <property type="match status" value="1"/>
</dbReference>
<feature type="compositionally biased region" description="Basic and acidic residues" evidence="6">
    <location>
        <begin position="518"/>
        <end position="533"/>
    </location>
</feature>
<feature type="transmembrane region" description="Helical" evidence="7">
    <location>
        <begin position="370"/>
        <end position="393"/>
    </location>
</feature>
<proteinExistence type="predicted"/>
<evidence type="ECO:0000256" key="2">
    <source>
        <dbReference type="ARBA" id="ARBA00022448"/>
    </source>
</evidence>
<dbReference type="EMBL" id="AMBO01000270">
    <property type="protein sequence ID" value="EKD03023.1"/>
    <property type="molecule type" value="Genomic_DNA"/>
</dbReference>
<dbReference type="OrthoDB" id="3437016at2759"/>
<keyword evidence="3 7" id="KW-0812">Transmembrane</keyword>
<dbReference type="GO" id="GO:0012505">
    <property type="term" value="C:endomembrane system"/>
    <property type="evidence" value="ECO:0007669"/>
    <property type="project" value="UniProtKB-SubCell"/>
</dbReference>
<dbReference type="HOGENOM" id="CLU_000960_22_3_1"/>
<feature type="transmembrane region" description="Helical" evidence="7">
    <location>
        <begin position="61"/>
        <end position="81"/>
    </location>
</feature>
<dbReference type="OMA" id="VIELYIA"/>
<dbReference type="InterPro" id="IPR020846">
    <property type="entry name" value="MFS_dom"/>
</dbReference>
<dbReference type="GO" id="GO:0005886">
    <property type="term" value="C:plasma membrane"/>
    <property type="evidence" value="ECO:0007669"/>
    <property type="project" value="TreeGrafter"/>
</dbReference>
<dbReference type="AlphaFoldDB" id="K1W269"/>
<dbReference type="InterPro" id="IPR036259">
    <property type="entry name" value="MFS_trans_sf"/>
</dbReference>
<keyword evidence="4 7" id="KW-1133">Transmembrane helix</keyword>
<feature type="transmembrane region" description="Helical" evidence="7">
    <location>
        <begin position="150"/>
        <end position="169"/>
    </location>
</feature>
<organism evidence="9 10">
    <name type="scientific">Trichosporon asahii var. asahii (strain CBS 8904)</name>
    <name type="common">Yeast</name>
    <dbReference type="NCBI Taxonomy" id="1220162"/>
    <lineage>
        <taxon>Eukaryota</taxon>
        <taxon>Fungi</taxon>
        <taxon>Dikarya</taxon>
        <taxon>Basidiomycota</taxon>
        <taxon>Agaricomycotina</taxon>
        <taxon>Tremellomycetes</taxon>
        <taxon>Trichosporonales</taxon>
        <taxon>Trichosporonaceae</taxon>
        <taxon>Trichosporon</taxon>
    </lineage>
</organism>
<evidence type="ECO:0000256" key="6">
    <source>
        <dbReference type="SAM" id="MobiDB-lite"/>
    </source>
</evidence>
<feature type="region of interest" description="Disordered" evidence="6">
    <location>
        <begin position="508"/>
        <end position="533"/>
    </location>
</feature>
<evidence type="ECO:0000256" key="3">
    <source>
        <dbReference type="ARBA" id="ARBA00022692"/>
    </source>
</evidence>
<evidence type="ECO:0000256" key="5">
    <source>
        <dbReference type="ARBA" id="ARBA00023136"/>
    </source>
</evidence>
<comment type="caution">
    <text evidence="9">The sequence shown here is derived from an EMBL/GenBank/DDBJ whole genome shotgun (WGS) entry which is preliminary data.</text>
</comment>
<evidence type="ECO:0000313" key="10">
    <source>
        <dbReference type="Proteomes" id="UP000006757"/>
    </source>
</evidence>
<evidence type="ECO:0000256" key="4">
    <source>
        <dbReference type="ARBA" id="ARBA00022989"/>
    </source>
</evidence>
<dbReference type="STRING" id="1220162.K1W269"/>
<dbReference type="Gene3D" id="1.20.1720.10">
    <property type="entry name" value="Multidrug resistance protein D"/>
    <property type="match status" value="1"/>
</dbReference>
<comment type="subcellular location">
    <subcellularLocation>
        <location evidence="1">Endomembrane system</location>
        <topology evidence="1">Multi-pass membrane protein</topology>
    </subcellularLocation>
</comment>
<dbReference type="Gene3D" id="1.20.1250.20">
    <property type="entry name" value="MFS general substrate transporter like domains"/>
    <property type="match status" value="1"/>
</dbReference>
<dbReference type="PROSITE" id="PS50850">
    <property type="entry name" value="MFS"/>
    <property type="match status" value="1"/>
</dbReference>
<evidence type="ECO:0000313" key="9">
    <source>
        <dbReference type="EMBL" id="EKD03023.1"/>
    </source>
</evidence>